<dbReference type="KEGG" id="aten:116299733"/>
<dbReference type="Proteomes" id="UP000515163">
    <property type="component" value="Unplaced"/>
</dbReference>
<name>A0A6P8IAS0_ACTTE</name>
<organism evidence="1 2">
    <name type="scientific">Actinia tenebrosa</name>
    <name type="common">Australian red waratah sea anemone</name>
    <dbReference type="NCBI Taxonomy" id="6105"/>
    <lineage>
        <taxon>Eukaryota</taxon>
        <taxon>Metazoa</taxon>
        <taxon>Cnidaria</taxon>
        <taxon>Anthozoa</taxon>
        <taxon>Hexacorallia</taxon>
        <taxon>Actiniaria</taxon>
        <taxon>Actiniidae</taxon>
        <taxon>Actinia</taxon>
    </lineage>
</organism>
<evidence type="ECO:0000313" key="1">
    <source>
        <dbReference type="Proteomes" id="UP000515163"/>
    </source>
</evidence>
<dbReference type="AlphaFoldDB" id="A0A6P8IAS0"/>
<dbReference type="OrthoDB" id="5965426at2759"/>
<reference evidence="2" key="1">
    <citation type="submission" date="2025-08" db="UniProtKB">
        <authorList>
            <consortium name="RefSeq"/>
        </authorList>
    </citation>
    <scope>IDENTIFICATION</scope>
    <source>
        <tissue evidence="2">Tentacle</tissue>
    </source>
</reference>
<dbReference type="RefSeq" id="XP_031564311.1">
    <property type="nucleotide sequence ID" value="XM_031708451.1"/>
</dbReference>
<evidence type="ECO:0000313" key="2">
    <source>
        <dbReference type="RefSeq" id="XP_031564311.1"/>
    </source>
</evidence>
<accession>A0A6P8IAS0</accession>
<gene>
    <name evidence="2" type="primary">LOC116299733</name>
</gene>
<sequence>MSVPNIYPIQTTNGKVLKVYCDMTSEQGMVWTLIESFALSAKKKYKAAPLTMDFPSNEENPPNWSDYRLSRNTMQHVKRDATHWRASCNYDKDRLMKTDYIRGRLSEMDILTYLGGFTCARVEYINVRGISCQNCTTHFRQTSVLHAFVDSGYGLNIGCQWNGRHGAVRYWCDNFGRYDIINPAHRCPSSLSSTTQWWLGKEV</sequence>
<keyword evidence="1" id="KW-1185">Reference proteome</keyword>
<protein>
    <submittedName>
        <fullName evidence="2">Uncharacterized protein LOC116299733</fullName>
    </submittedName>
</protein>
<dbReference type="GeneID" id="116299733"/>
<dbReference type="InParanoid" id="A0A6P8IAS0"/>
<proteinExistence type="predicted"/>